<proteinExistence type="predicted"/>
<name>A0A6V8HAU3_TALPI</name>
<feature type="compositionally biased region" description="Polar residues" evidence="1">
    <location>
        <begin position="379"/>
        <end position="401"/>
    </location>
</feature>
<evidence type="ECO:0000256" key="1">
    <source>
        <dbReference type="SAM" id="MobiDB-lite"/>
    </source>
</evidence>
<evidence type="ECO:0000313" key="3">
    <source>
        <dbReference type="Proteomes" id="UP000053095"/>
    </source>
</evidence>
<gene>
    <name evidence="2" type="ORF">TCE0_033f08767</name>
</gene>
<protein>
    <submittedName>
        <fullName evidence="2">Uncharacterized protein</fullName>
    </submittedName>
</protein>
<evidence type="ECO:0000313" key="2">
    <source>
        <dbReference type="EMBL" id="GAM38216.1"/>
    </source>
</evidence>
<comment type="caution">
    <text evidence="2">The sequence shown here is derived from an EMBL/GenBank/DDBJ whole genome shotgun (WGS) entry which is preliminary data.</text>
</comment>
<dbReference type="AlphaFoldDB" id="A0A6V8HAU3"/>
<feature type="compositionally biased region" description="Polar residues" evidence="1">
    <location>
        <begin position="417"/>
        <end position="428"/>
    </location>
</feature>
<feature type="region of interest" description="Disordered" evidence="1">
    <location>
        <begin position="206"/>
        <end position="230"/>
    </location>
</feature>
<dbReference type="Proteomes" id="UP000053095">
    <property type="component" value="Unassembled WGS sequence"/>
</dbReference>
<organism evidence="2 3">
    <name type="scientific">Talaromyces pinophilus</name>
    <name type="common">Penicillium pinophilum</name>
    <dbReference type="NCBI Taxonomy" id="128442"/>
    <lineage>
        <taxon>Eukaryota</taxon>
        <taxon>Fungi</taxon>
        <taxon>Dikarya</taxon>
        <taxon>Ascomycota</taxon>
        <taxon>Pezizomycotina</taxon>
        <taxon>Eurotiomycetes</taxon>
        <taxon>Eurotiomycetidae</taxon>
        <taxon>Eurotiales</taxon>
        <taxon>Trichocomaceae</taxon>
        <taxon>Talaromyces</taxon>
        <taxon>Talaromyces sect. Talaromyces</taxon>
    </lineage>
</organism>
<reference evidence="3" key="1">
    <citation type="journal article" date="2015" name="Genome Announc.">
        <title>Draft genome sequence of Talaromyces cellulolyticus strain Y-94, a source of lignocellulosic biomass-degrading enzymes.</title>
        <authorList>
            <person name="Fujii T."/>
            <person name="Koike H."/>
            <person name="Sawayama S."/>
            <person name="Yano S."/>
            <person name="Inoue H."/>
        </authorList>
    </citation>
    <scope>NUCLEOTIDE SEQUENCE [LARGE SCALE GENOMIC DNA]</scope>
    <source>
        <strain evidence="3">Y-94</strain>
    </source>
</reference>
<feature type="compositionally biased region" description="Basic and acidic residues" evidence="1">
    <location>
        <begin position="335"/>
        <end position="352"/>
    </location>
</feature>
<feature type="compositionally biased region" description="Low complexity" evidence="1">
    <location>
        <begin position="493"/>
        <end position="519"/>
    </location>
</feature>
<feature type="compositionally biased region" description="Basic residues" evidence="1">
    <location>
        <begin position="353"/>
        <end position="365"/>
    </location>
</feature>
<dbReference type="EMBL" id="DF933829">
    <property type="protein sequence ID" value="GAM38216.1"/>
    <property type="molecule type" value="Genomic_DNA"/>
</dbReference>
<feature type="compositionally biased region" description="Polar residues" evidence="1">
    <location>
        <begin position="436"/>
        <end position="456"/>
    </location>
</feature>
<keyword evidence="3" id="KW-1185">Reference proteome</keyword>
<sequence>MLATIPVMNDTGVANNVTSVAGAGLRLALLLNAVACQVANLGVDIHSISKGISLFSTSLKQLGQSLQAEHSVHTRECIDTAHQISDQARMVFEEVEDMLERVQKAEVEPGQKDVPVQQRFKDCFKKQRVTYLLAQLEALKLSLMVMTQILHLGRLQEVKSVLNTLTDELIVQERADAQNMLIVRYWSTKKLDRLYELARQEAKEAQRPAVHFDQNEKKSTTPSNSPSLTKLPIIPLGVESSLSSMEESPSDMLRLTQEVLDALLRRWIRVEAGQSIRPMPRAYVSSGSDDELSDVDSLDHPTHGYYIEGVTTDWRKPHSQEARIQAAQLRKLYSDKQAHVHSDSDGSEDSVKSGRRHSRKHHKKPYTSSEYDDMPEQGQMDNSTTTPINSRPYSYSTTNTFPGFDAENHWRHASGSAKPQPTVQTQSRPIPVPQPMGNNLNVNTGAQPERLATSQPGARGIPSSPSTRYGPYANGSFSSYYKTPTNGFPPTPSSYTHQQSYYYPPQQSQQQQHYRQYTNQPPPNFARTLSDNTLHPSQQQQYLTPPSQQHRHRPSRNNRTSKGSSSSSGTRSPSPYNRHKDFKRTAMRGILGASAIGGFMDALEAFSII</sequence>
<accession>A0A6V8HAU3</accession>
<feature type="region of interest" description="Disordered" evidence="1">
    <location>
        <begin position="335"/>
        <end position="470"/>
    </location>
</feature>
<feature type="compositionally biased region" description="Low complexity" evidence="1">
    <location>
        <begin position="536"/>
        <end position="548"/>
    </location>
</feature>
<feature type="compositionally biased region" description="Low complexity" evidence="1">
    <location>
        <begin position="557"/>
        <end position="575"/>
    </location>
</feature>
<feature type="region of interest" description="Disordered" evidence="1">
    <location>
        <begin position="483"/>
        <end position="580"/>
    </location>
</feature>